<sequence length="148" mass="17427">MINIKEIDYLVINCGQTQILKDYLQNLVNYDLQNMPKYQYGSDEQKKEIKKYIDDFLNIDVKPLFLYDNVLGEGMSVFSDDENIKNPIKILTDNKMNICNIVCFKCNNLQNAMKTVDQIIKLKNFGHTNLYEIKYVDKLLYLSYKTTI</sequence>
<organism evidence="1">
    <name type="scientific">Catovirus CTV1</name>
    <dbReference type="NCBI Taxonomy" id="1977631"/>
    <lineage>
        <taxon>Viruses</taxon>
        <taxon>Varidnaviria</taxon>
        <taxon>Bamfordvirae</taxon>
        <taxon>Nucleocytoviricota</taxon>
        <taxon>Megaviricetes</taxon>
        <taxon>Imitervirales</taxon>
        <taxon>Mimiviridae</taxon>
        <taxon>Klosneuvirinae</taxon>
        <taxon>Catovirus</taxon>
    </lineage>
</organism>
<protein>
    <submittedName>
        <fullName evidence="1">Uncharacterized protein</fullName>
    </submittedName>
</protein>
<evidence type="ECO:0000313" key="1">
    <source>
        <dbReference type="EMBL" id="ARF08392.1"/>
    </source>
</evidence>
<accession>A0A1V0S9L3</accession>
<name>A0A1V0S9L3_9VIRU</name>
<reference evidence="1" key="1">
    <citation type="journal article" date="2017" name="Science">
        <title>Giant viruses with an expanded complement of translation system components.</title>
        <authorList>
            <person name="Schulz F."/>
            <person name="Yutin N."/>
            <person name="Ivanova N.N."/>
            <person name="Ortega D.R."/>
            <person name="Lee T.K."/>
            <person name="Vierheilig J."/>
            <person name="Daims H."/>
            <person name="Horn M."/>
            <person name="Wagner M."/>
            <person name="Jensen G.J."/>
            <person name="Kyrpides N.C."/>
            <person name="Koonin E.V."/>
            <person name="Woyke T."/>
        </authorList>
    </citation>
    <scope>NUCLEOTIDE SEQUENCE</scope>
    <source>
        <strain evidence="1">CTV1</strain>
    </source>
</reference>
<gene>
    <name evidence="1" type="ORF">Catovirus_1_442</name>
</gene>
<proteinExistence type="predicted"/>
<dbReference type="EMBL" id="KY684083">
    <property type="protein sequence ID" value="ARF08392.1"/>
    <property type="molecule type" value="Genomic_DNA"/>
</dbReference>